<feature type="transmembrane region" description="Helical" evidence="2">
    <location>
        <begin position="59"/>
        <end position="82"/>
    </location>
</feature>
<name>A0AAV7WR87_PLEWA</name>
<keyword evidence="2" id="KW-0472">Membrane</keyword>
<dbReference type="AlphaFoldDB" id="A0AAV7WR87"/>
<feature type="region of interest" description="Disordered" evidence="1">
    <location>
        <begin position="28"/>
        <end position="49"/>
    </location>
</feature>
<organism evidence="3 4">
    <name type="scientific">Pleurodeles waltl</name>
    <name type="common">Iberian ribbed newt</name>
    <dbReference type="NCBI Taxonomy" id="8319"/>
    <lineage>
        <taxon>Eukaryota</taxon>
        <taxon>Metazoa</taxon>
        <taxon>Chordata</taxon>
        <taxon>Craniata</taxon>
        <taxon>Vertebrata</taxon>
        <taxon>Euteleostomi</taxon>
        <taxon>Amphibia</taxon>
        <taxon>Batrachia</taxon>
        <taxon>Caudata</taxon>
        <taxon>Salamandroidea</taxon>
        <taxon>Salamandridae</taxon>
        <taxon>Pleurodelinae</taxon>
        <taxon>Pleurodeles</taxon>
    </lineage>
</organism>
<evidence type="ECO:0000256" key="1">
    <source>
        <dbReference type="SAM" id="MobiDB-lite"/>
    </source>
</evidence>
<evidence type="ECO:0000313" key="3">
    <source>
        <dbReference type="EMBL" id="KAJ1216470.1"/>
    </source>
</evidence>
<evidence type="ECO:0000256" key="2">
    <source>
        <dbReference type="SAM" id="Phobius"/>
    </source>
</evidence>
<sequence length="106" mass="11345">MQVASCRGEENLAAGSDSWLRLRAAGETRSSPNFSRGCAGPGRPDVQVTRGGPADGIRLGSTICCFVVVASCFLTGVVVRMLSLVPTIRTKEIADCLRSWAWMRCP</sequence>
<dbReference type="EMBL" id="JANPWB010000001">
    <property type="protein sequence ID" value="KAJ1216470.1"/>
    <property type="molecule type" value="Genomic_DNA"/>
</dbReference>
<protein>
    <submittedName>
        <fullName evidence="3">Uncharacterized protein</fullName>
    </submittedName>
</protein>
<evidence type="ECO:0000313" key="4">
    <source>
        <dbReference type="Proteomes" id="UP001066276"/>
    </source>
</evidence>
<gene>
    <name evidence="3" type="ORF">NDU88_004071</name>
</gene>
<dbReference type="Proteomes" id="UP001066276">
    <property type="component" value="Chromosome 1_1"/>
</dbReference>
<proteinExistence type="predicted"/>
<reference evidence="3" key="1">
    <citation type="journal article" date="2022" name="bioRxiv">
        <title>Sequencing and chromosome-scale assembly of the giantPleurodeles waltlgenome.</title>
        <authorList>
            <person name="Brown T."/>
            <person name="Elewa A."/>
            <person name="Iarovenko S."/>
            <person name="Subramanian E."/>
            <person name="Araus A.J."/>
            <person name="Petzold A."/>
            <person name="Susuki M."/>
            <person name="Suzuki K.-i.T."/>
            <person name="Hayashi T."/>
            <person name="Toyoda A."/>
            <person name="Oliveira C."/>
            <person name="Osipova E."/>
            <person name="Leigh N.D."/>
            <person name="Simon A."/>
            <person name="Yun M.H."/>
        </authorList>
    </citation>
    <scope>NUCLEOTIDE SEQUENCE</scope>
    <source>
        <strain evidence="3">20211129_DDA</strain>
        <tissue evidence="3">Liver</tissue>
    </source>
</reference>
<keyword evidence="2" id="KW-0812">Transmembrane</keyword>
<accession>A0AAV7WR87</accession>
<keyword evidence="2" id="KW-1133">Transmembrane helix</keyword>
<keyword evidence="4" id="KW-1185">Reference proteome</keyword>
<comment type="caution">
    <text evidence="3">The sequence shown here is derived from an EMBL/GenBank/DDBJ whole genome shotgun (WGS) entry which is preliminary data.</text>
</comment>